<evidence type="ECO:0000313" key="3">
    <source>
        <dbReference type="Proteomes" id="UP001591681"/>
    </source>
</evidence>
<reference evidence="2 3" key="1">
    <citation type="submission" date="2024-09" db="EMBL/GenBank/DDBJ databases">
        <title>A chromosome-level genome assembly of Gray's grenadier anchovy, Coilia grayii.</title>
        <authorList>
            <person name="Fu Z."/>
        </authorList>
    </citation>
    <scope>NUCLEOTIDE SEQUENCE [LARGE SCALE GENOMIC DNA]</scope>
    <source>
        <strain evidence="2">G4</strain>
        <tissue evidence="2">Muscle</tissue>
    </source>
</reference>
<protein>
    <submittedName>
        <fullName evidence="2">Uncharacterized protein</fullName>
    </submittedName>
</protein>
<proteinExistence type="predicted"/>
<accession>A0ABD1K927</accession>
<comment type="caution">
    <text evidence="2">The sequence shown here is derived from an EMBL/GenBank/DDBJ whole genome shotgun (WGS) entry which is preliminary data.</text>
</comment>
<evidence type="ECO:0000313" key="2">
    <source>
        <dbReference type="EMBL" id="KAL2095589.1"/>
    </source>
</evidence>
<dbReference type="Proteomes" id="UP001591681">
    <property type="component" value="Unassembled WGS sequence"/>
</dbReference>
<evidence type="ECO:0000256" key="1">
    <source>
        <dbReference type="SAM" id="MobiDB-lite"/>
    </source>
</evidence>
<sequence>MAASMVTSSSSDSDENGQKSHQKSKSLQRKWCYMHITSIRHEEMQDFTRTRWNSYRDSLRRWLELKGECRDVAENYKHCVDLEFESIPEDAAFHPTSYCRFIDKTAMAKMERRIFLFPKGHLQKAAELKDDHSILMHIKDKDCVAIEVQYHKSCYQQYTKFLSKPARPEKEQNEPMFDVSYNLFCERIIRQRLLVNQEVLKMDQLRKTFIELVKSSEGLDASNYRQDTLKKRLTCDFPQLVFHTPAKRNICELVFAETVDGNTCGHATFSIRSRNHTV</sequence>
<dbReference type="PANTHER" id="PTHR46704:SF9">
    <property type="entry name" value="BHLH DOMAIN-CONTAINING PROTEIN"/>
    <property type="match status" value="1"/>
</dbReference>
<gene>
    <name evidence="2" type="ORF">ACEWY4_007737</name>
</gene>
<dbReference type="EMBL" id="JBHFQA010000007">
    <property type="protein sequence ID" value="KAL2095589.1"/>
    <property type="molecule type" value="Genomic_DNA"/>
</dbReference>
<organism evidence="2 3">
    <name type="scientific">Coilia grayii</name>
    <name type="common">Gray's grenadier anchovy</name>
    <dbReference type="NCBI Taxonomy" id="363190"/>
    <lineage>
        <taxon>Eukaryota</taxon>
        <taxon>Metazoa</taxon>
        <taxon>Chordata</taxon>
        <taxon>Craniata</taxon>
        <taxon>Vertebrata</taxon>
        <taxon>Euteleostomi</taxon>
        <taxon>Actinopterygii</taxon>
        <taxon>Neopterygii</taxon>
        <taxon>Teleostei</taxon>
        <taxon>Clupei</taxon>
        <taxon>Clupeiformes</taxon>
        <taxon>Clupeoidei</taxon>
        <taxon>Engraulidae</taxon>
        <taxon>Coilinae</taxon>
        <taxon>Coilia</taxon>
    </lineage>
</organism>
<name>A0ABD1K927_9TELE</name>
<dbReference type="AlphaFoldDB" id="A0ABD1K927"/>
<feature type="region of interest" description="Disordered" evidence="1">
    <location>
        <begin position="1"/>
        <end position="25"/>
    </location>
</feature>
<dbReference type="PANTHER" id="PTHR46704">
    <property type="entry name" value="CXC DOMAIN-CONTAINING PROTEIN-RELATED"/>
    <property type="match status" value="1"/>
</dbReference>
<keyword evidence="3" id="KW-1185">Reference proteome</keyword>